<dbReference type="Gene3D" id="1.10.10.10">
    <property type="entry name" value="Winged helix-like DNA-binding domain superfamily/Winged helix DNA-binding domain"/>
    <property type="match status" value="1"/>
</dbReference>
<dbReference type="PANTHER" id="PTHR23022">
    <property type="entry name" value="TRANSPOSABLE ELEMENT-RELATED"/>
    <property type="match status" value="1"/>
</dbReference>
<sequence>MGRKPINEIKRAQAVALFDAGFTISDVARQLDISWTCVKNAIKRYHAHATFKDLPRTGRPSKITQRTARHIKRLTKGKNRLNSHIITQRLNNSLPQYVSTRTVRRHLHKLGYRYVAKVKKPFLKKCHKVKRFLWCKRFKSYTIEDWHHVIFSDETTFYVLRRKNKVVVWRTDAEKLNSDCIQQMTTGDGGKVGMWGGISGYGKTTALFYSDNMNSTKYCEVLKNKLIPSMKKLPKGHQFTFQHDLTPWHTGKMVKEQIKKLKITLLE</sequence>
<dbReference type="AlphaFoldDB" id="A0A815VAH0"/>
<organism evidence="2 4">
    <name type="scientific">Adineta steineri</name>
    <dbReference type="NCBI Taxonomy" id="433720"/>
    <lineage>
        <taxon>Eukaryota</taxon>
        <taxon>Metazoa</taxon>
        <taxon>Spiralia</taxon>
        <taxon>Gnathifera</taxon>
        <taxon>Rotifera</taxon>
        <taxon>Eurotatoria</taxon>
        <taxon>Bdelloidea</taxon>
        <taxon>Adinetida</taxon>
        <taxon>Adinetidae</taxon>
        <taxon>Adineta</taxon>
    </lineage>
</organism>
<reference evidence="2" key="1">
    <citation type="submission" date="2021-02" db="EMBL/GenBank/DDBJ databases">
        <authorList>
            <person name="Nowell W R."/>
        </authorList>
    </citation>
    <scope>NUCLEOTIDE SEQUENCE</scope>
</reference>
<dbReference type="InterPro" id="IPR009057">
    <property type="entry name" value="Homeodomain-like_sf"/>
</dbReference>
<protein>
    <recommendedName>
        <fullName evidence="1">Transposase Tc1-like domain-containing protein</fullName>
    </recommendedName>
</protein>
<evidence type="ECO:0000313" key="3">
    <source>
        <dbReference type="EMBL" id="CAF4208038.1"/>
    </source>
</evidence>
<comment type="caution">
    <text evidence="2">The sequence shown here is derived from an EMBL/GenBank/DDBJ whole genome shotgun (WGS) entry which is preliminary data.</text>
</comment>
<dbReference type="SUPFAM" id="SSF46689">
    <property type="entry name" value="Homeodomain-like"/>
    <property type="match status" value="1"/>
</dbReference>
<dbReference type="InterPro" id="IPR002492">
    <property type="entry name" value="Transposase_Tc1-like"/>
</dbReference>
<dbReference type="Gene3D" id="3.30.420.10">
    <property type="entry name" value="Ribonuclease H-like superfamily/Ribonuclease H"/>
    <property type="match status" value="1"/>
</dbReference>
<dbReference type="Proteomes" id="UP000663845">
    <property type="component" value="Unassembled WGS sequence"/>
</dbReference>
<dbReference type="GO" id="GO:0015074">
    <property type="term" value="P:DNA integration"/>
    <property type="evidence" value="ECO:0007669"/>
    <property type="project" value="InterPro"/>
</dbReference>
<dbReference type="Pfam" id="PF01498">
    <property type="entry name" value="HTH_Tnp_Tc3_2"/>
    <property type="match status" value="1"/>
</dbReference>
<proteinExistence type="predicted"/>
<dbReference type="GO" id="GO:0003677">
    <property type="term" value="F:DNA binding"/>
    <property type="evidence" value="ECO:0007669"/>
    <property type="project" value="InterPro"/>
</dbReference>
<dbReference type="Proteomes" id="UP000663844">
    <property type="component" value="Unassembled WGS sequence"/>
</dbReference>
<accession>A0A815VAH0</accession>
<dbReference type="EMBL" id="CAJOAZ010009685">
    <property type="protein sequence ID" value="CAF4208038.1"/>
    <property type="molecule type" value="Genomic_DNA"/>
</dbReference>
<evidence type="ECO:0000313" key="4">
    <source>
        <dbReference type="Proteomes" id="UP000663845"/>
    </source>
</evidence>
<gene>
    <name evidence="2" type="ORF">JYZ213_LOCUS45079</name>
    <name evidence="3" type="ORF">OXD698_LOCUS41209</name>
</gene>
<dbReference type="Pfam" id="PF13384">
    <property type="entry name" value="HTH_23"/>
    <property type="match status" value="1"/>
</dbReference>
<feature type="domain" description="Transposase Tc1-like" evidence="1">
    <location>
        <begin position="69"/>
        <end position="138"/>
    </location>
</feature>
<dbReference type="InterPro" id="IPR052338">
    <property type="entry name" value="Transposase_5"/>
</dbReference>
<dbReference type="InterPro" id="IPR036388">
    <property type="entry name" value="WH-like_DNA-bd_sf"/>
</dbReference>
<name>A0A815VAH0_9BILA</name>
<dbReference type="GO" id="GO:0006313">
    <property type="term" value="P:DNA transposition"/>
    <property type="evidence" value="ECO:0007669"/>
    <property type="project" value="InterPro"/>
</dbReference>
<dbReference type="PANTHER" id="PTHR23022:SF135">
    <property type="entry name" value="SI:DKEY-77F5.3"/>
    <property type="match status" value="1"/>
</dbReference>
<evidence type="ECO:0000313" key="2">
    <source>
        <dbReference type="EMBL" id="CAF1529926.1"/>
    </source>
</evidence>
<evidence type="ECO:0000259" key="1">
    <source>
        <dbReference type="Pfam" id="PF01498"/>
    </source>
</evidence>
<dbReference type="EMBL" id="CAJNOG010003351">
    <property type="protein sequence ID" value="CAF1529926.1"/>
    <property type="molecule type" value="Genomic_DNA"/>
</dbReference>
<dbReference type="InterPro" id="IPR036397">
    <property type="entry name" value="RNaseH_sf"/>
</dbReference>